<keyword evidence="2" id="KW-1185">Reference proteome</keyword>
<protein>
    <submittedName>
        <fullName evidence="1">Uncharacterized protein</fullName>
    </submittedName>
</protein>
<sequence>MLRLSSVLLAGGPGRSLCTPTAHGLSDGPFRRIKFRLHRQQFHRKYRDVLVSADVDGLVSTARELLLCRPVGTGGGNSPLRLSRLPSGDEAVGGERPARLSWEGATFDRAASEGAQECPSRDLSQQALQQGVSKTEGFWQVYGRRAKESLHLMGVADAALIAAAFHAHDRDTALAPAFGAFQDAPKRPAAQRRMRQQRQGQRDVALASGGAVAASTQAARATVDSAAVEAARAAAATTEGLSEGKSLLVLLGVLSSRVRLVEAFPGLLKQLNARLPRVLYQLTGSLARASKSDFVCHAKRDARLLSRDLEGSLPEEASPAVATLYGVPDALRLLRGFMRSAYDAEKLLEVFEPLLTKHAGTFSRSDCALLAKLVDEAESTKFKALRAALSRTARPAIGCLLGEC</sequence>
<name>A0A1D3CXK6_9EIME</name>
<dbReference type="Proteomes" id="UP000095192">
    <property type="component" value="Unassembled WGS sequence"/>
</dbReference>
<proteinExistence type="predicted"/>
<dbReference type="EMBL" id="JROU02001583">
    <property type="protein sequence ID" value="OEH75924.1"/>
    <property type="molecule type" value="Genomic_DNA"/>
</dbReference>
<evidence type="ECO:0000313" key="2">
    <source>
        <dbReference type="Proteomes" id="UP000095192"/>
    </source>
</evidence>
<reference evidence="1 2" key="1">
    <citation type="journal article" date="2016" name="BMC Genomics">
        <title>Comparative genomics reveals Cyclospora cayetanensis possesses coccidia-like metabolism and invasion components but unique surface antigens.</title>
        <authorList>
            <person name="Liu S."/>
            <person name="Wang L."/>
            <person name="Zheng H."/>
            <person name="Xu Z."/>
            <person name="Roellig D.M."/>
            <person name="Li N."/>
            <person name="Frace M.A."/>
            <person name="Tang K."/>
            <person name="Arrowood M.J."/>
            <person name="Moss D.M."/>
            <person name="Zhang L."/>
            <person name="Feng Y."/>
            <person name="Xiao L."/>
        </authorList>
    </citation>
    <scope>NUCLEOTIDE SEQUENCE [LARGE SCALE GENOMIC DNA]</scope>
    <source>
        <strain evidence="1 2">CHN_HEN01</strain>
    </source>
</reference>
<dbReference type="VEuPathDB" id="ToxoDB:cyc_04531"/>
<comment type="caution">
    <text evidence="1">The sequence shown here is derived from an EMBL/GenBank/DDBJ whole genome shotgun (WGS) entry which is preliminary data.</text>
</comment>
<accession>A0A1D3CXK6</accession>
<evidence type="ECO:0000313" key="1">
    <source>
        <dbReference type="EMBL" id="OEH75924.1"/>
    </source>
</evidence>
<organism evidence="1 2">
    <name type="scientific">Cyclospora cayetanensis</name>
    <dbReference type="NCBI Taxonomy" id="88456"/>
    <lineage>
        <taxon>Eukaryota</taxon>
        <taxon>Sar</taxon>
        <taxon>Alveolata</taxon>
        <taxon>Apicomplexa</taxon>
        <taxon>Conoidasida</taxon>
        <taxon>Coccidia</taxon>
        <taxon>Eucoccidiorida</taxon>
        <taxon>Eimeriorina</taxon>
        <taxon>Eimeriidae</taxon>
        <taxon>Cyclospora</taxon>
    </lineage>
</organism>
<dbReference type="InParanoid" id="A0A1D3CXK6"/>
<dbReference type="AlphaFoldDB" id="A0A1D3CXK6"/>
<gene>
    <name evidence="1" type="ORF">cyc_04531</name>
</gene>